<dbReference type="GO" id="GO:0003729">
    <property type="term" value="F:mRNA binding"/>
    <property type="evidence" value="ECO:0007669"/>
    <property type="project" value="TreeGrafter"/>
</dbReference>
<sequence>MRNENFGVFDRRFEFIIPVVTQYKFISNCIALGLSNYGPSISGLASSLSGTSSALGSTGEDAKAIEKTTFDIKLEKFDVVAMIKIIKEVRPFTDLGLKEAKELVEKIPVVLKSGVTKEVRNPIIKKLKELGATIVLE</sequence>
<feature type="domain" description="Large ribosomal subunit protein bL12 C-terminal" evidence="3">
    <location>
        <begin position="70"/>
        <end position="136"/>
    </location>
</feature>
<accession>A0A7J7LLB6</accession>
<proteinExistence type="predicted"/>
<reference evidence="4 5" key="1">
    <citation type="journal article" date="2020" name="IScience">
        <title>Genome Sequencing of the Endangered Kingdonia uniflora (Circaeasteraceae, Ranunculales) Reveals Potential Mechanisms of Evolutionary Specialization.</title>
        <authorList>
            <person name="Sun Y."/>
            <person name="Deng T."/>
            <person name="Zhang A."/>
            <person name="Moore M.J."/>
            <person name="Landis J.B."/>
            <person name="Lin N."/>
            <person name="Zhang H."/>
            <person name="Zhang X."/>
            <person name="Huang J."/>
            <person name="Zhang X."/>
            <person name="Sun H."/>
            <person name="Wang H."/>
        </authorList>
    </citation>
    <scope>NUCLEOTIDE SEQUENCE [LARGE SCALE GENOMIC DNA]</scope>
    <source>
        <strain evidence="4">TB1705</strain>
        <tissue evidence="4">Leaf</tissue>
    </source>
</reference>
<dbReference type="Gene3D" id="3.30.1390.10">
    <property type="match status" value="1"/>
</dbReference>
<dbReference type="PANTHER" id="PTHR45987">
    <property type="entry name" value="39S RIBOSOMAL PROTEIN L12"/>
    <property type="match status" value="1"/>
</dbReference>
<gene>
    <name evidence="4" type="ORF">GIB67_029615</name>
</gene>
<dbReference type="GO" id="GO:1990904">
    <property type="term" value="C:ribonucleoprotein complex"/>
    <property type="evidence" value="ECO:0007669"/>
    <property type="project" value="UniProtKB-KW"/>
</dbReference>
<dbReference type="InterPro" id="IPR014719">
    <property type="entry name" value="Ribosomal_bL12_C/ClpS-like"/>
</dbReference>
<evidence type="ECO:0000313" key="5">
    <source>
        <dbReference type="Proteomes" id="UP000541444"/>
    </source>
</evidence>
<dbReference type="AlphaFoldDB" id="A0A7J7LLB6"/>
<evidence type="ECO:0000259" key="3">
    <source>
        <dbReference type="Pfam" id="PF00542"/>
    </source>
</evidence>
<organism evidence="4 5">
    <name type="scientific">Kingdonia uniflora</name>
    <dbReference type="NCBI Taxonomy" id="39325"/>
    <lineage>
        <taxon>Eukaryota</taxon>
        <taxon>Viridiplantae</taxon>
        <taxon>Streptophyta</taxon>
        <taxon>Embryophyta</taxon>
        <taxon>Tracheophyta</taxon>
        <taxon>Spermatophyta</taxon>
        <taxon>Magnoliopsida</taxon>
        <taxon>Ranunculales</taxon>
        <taxon>Circaeasteraceae</taxon>
        <taxon>Kingdonia</taxon>
    </lineage>
</organism>
<dbReference type="CDD" id="cd00387">
    <property type="entry name" value="Ribosomal_L7_L12"/>
    <property type="match status" value="1"/>
</dbReference>
<dbReference type="GO" id="GO:0003735">
    <property type="term" value="F:structural constituent of ribosome"/>
    <property type="evidence" value="ECO:0007669"/>
    <property type="project" value="InterPro"/>
</dbReference>
<name>A0A7J7LLB6_9MAGN</name>
<dbReference type="SUPFAM" id="SSF54736">
    <property type="entry name" value="ClpS-like"/>
    <property type="match status" value="1"/>
</dbReference>
<evidence type="ECO:0000313" key="4">
    <source>
        <dbReference type="EMBL" id="KAF6143446.1"/>
    </source>
</evidence>
<evidence type="ECO:0000256" key="2">
    <source>
        <dbReference type="ARBA" id="ARBA00023274"/>
    </source>
</evidence>
<keyword evidence="1" id="KW-0689">Ribosomal protein</keyword>
<comment type="caution">
    <text evidence="4">The sequence shown here is derived from an EMBL/GenBank/DDBJ whole genome shotgun (WGS) entry which is preliminary data.</text>
</comment>
<dbReference type="Pfam" id="PF00542">
    <property type="entry name" value="Ribosomal_L12"/>
    <property type="match status" value="1"/>
</dbReference>
<dbReference type="PANTHER" id="PTHR45987:SF11">
    <property type="entry name" value="OS07G0626100 PROTEIN"/>
    <property type="match status" value="1"/>
</dbReference>
<dbReference type="OrthoDB" id="250175at2759"/>
<dbReference type="InterPro" id="IPR013823">
    <property type="entry name" value="Ribosomal_bL12_C"/>
</dbReference>
<keyword evidence="2" id="KW-0687">Ribonucleoprotein</keyword>
<dbReference type="GO" id="GO:0006412">
    <property type="term" value="P:translation"/>
    <property type="evidence" value="ECO:0007669"/>
    <property type="project" value="InterPro"/>
</dbReference>
<protein>
    <recommendedName>
        <fullName evidence="3">Large ribosomal subunit protein bL12 C-terminal domain-containing protein</fullName>
    </recommendedName>
</protein>
<dbReference type="InterPro" id="IPR000206">
    <property type="entry name" value="Ribosomal_bL12"/>
</dbReference>
<keyword evidence="5" id="KW-1185">Reference proteome</keyword>
<evidence type="ECO:0000256" key="1">
    <source>
        <dbReference type="ARBA" id="ARBA00022980"/>
    </source>
</evidence>
<dbReference type="Proteomes" id="UP000541444">
    <property type="component" value="Unassembled WGS sequence"/>
</dbReference>
<dbReference type="EMBL" id="JACGCM010002205">
    <property type="protein sequence ID" value="KAF6143446.1"/>
    <property type="molecule type" value="Genomic_DNA"/>
</dbReference>
<dbReference type="GO" id="GO:0005840">
    <property type="term" value="C:ribosome"/>
    <property type="evidence" value="ECO:0007669"/>
    <property type="project" value="UniProtKB-KW"/>
</dbReference>